<organism evidence="1 2">
    <name type="scientific">Chitinophaga dinghuensis</name>
    <dbReference type="NCBI Taxonomy" id="1539050"/>
    <lineage>
        <taxon>Bacteria</taxon>
        <taxon>Pseudomonadati</taxon>
        <taxon>Bacteroidota</taxon>
        <taxon>Chitinophagia</taxon>
        <taxon>Chitinophagales</taxon>
        <taxon>Chitinophagaceae</taxon>
        <taxon>Chitinophaga</taxon>
    </lineage>
</organism>
<name>A0A327W3A0_9BACT</name>
<dbReference type="RefSeq" id="WP_111592319.1">
    <property type="nucleotide sequence ID" value="NZ_QLMA01000003.1"/>
</dbReference>
<gene>
    <name evidence="1" type="ORF">CLV59_103659</name>
</gene>
<dbReference type="AlphaFoldDB" id="A0A327W3A0"/>
<proteinExistence type="predicted"/>
<dbReference type="Proteomes" id="UP000249819">
    <property type="component" value="Unassembled WGS sequence"/>
</dbReference>
<evidence type="ECO:0000313" key="2">
    <source>
        <dbReference type="Proteomes" id="UP000249819"/>
    </source>
</evidence>
<protein>
    <submittedName>
        <fullName evidence="1">Uncharacterized protein</fullName>
    </submittedName>
</protein>
<evidence type="ECO:0000313" key="1">
    <source>
        <dbReference type="EMBL" id="RAJ83687.1"/>
    </source>
</evidence>
<dbReference type="EMBL" id="QLMA01000003">
    <property type="protein sequence ID" value="RAJ83687.1"/>
    <property type="molecule type" value="Genomic_DNA"/>
</dbReference>
<sequence length="455" mass="49669">MENKDQDAATLLQYTISTNPSPVNISSSTNAVTAQIIIQVAADQDVLCKYISIAIPVGDDSDDMYLISPIPTSSSDNDDWEISADIIHGMNDDDGNTQNFLYKHTSDDMTVSTGITFTIDGTVNSVSGTATIQIKEYSMGLDDDNYMIRQKSQDISKAAQETFFLNSVVLEYIDTPGVPVGLIDKSRGVQLTWQSNGDYFKVYAGSSPSPVYEGEGQSYVMPNGLTTDLAVIVEADKGGDVLYQEYVIKVNSPTLEVSRLDVDGPLMVNGIAYFGNNPLSNGPVSIFNNSHIFYQGANPPAVYYTPTSDGFVTIQVTSHSLPQAGLIQAQIFVSPNTSYMVSTFASLVSTTSNSLTLPVQMGVQFWIETGVVNGANTSWEFQYSWVALGQGDIKSTSMNRSEEAAEKSTDKIDREIKAYQYAQKQKAAEFITALEKAFDKVLTNDAKEELIEKYL</sequence>
<comment type="caution">
    <text evidence="1">The sequence shown here is derived from an EMBL/GenBank/DDBJ whole genome shotgun (WGS) entry which is preliminary data.</text>
</comment>
<reference evidence="1 2" key="1">
    <citation type="submission" date="2018-06" db="EMBL/GenBank/DDBJ databases">
        <title>Genomic Encyclopedia of Archaeal and Bacterial Type Strains, Phase II (KMG-II): from individual species to whole genera.</title>
        <authorList>
            <person name="Goeker M."/>
        </authorList>
    </citation>
    <scope>NUCLEOTIDE SEQUENCE [LARGE SCALE GENOMIC DNA]</scope>
    <source>
        <strain evidence="1 2">DSM 29821</strain>
    </source>
</reference>
<accession>A0A327W3A0</accession>
<keyword evidence="2" id="KW-1185">Reference proteome</keyword>
<dbReference type="OrthoDB" id="2503268at2"/>